<keyword evidence="1" id="KW-0812">Transmembrane</keyword>
<feature type="transmembrane region" description="Helical" evidence="1">
    <location>
        <begin position="141"/>
        <end position="160"/>
    </location>
</feature>
<dbReference type="Proteomes" id="UP001242480">
    <property type="component" value="Unassembled WGS sequence"/>
</dbReference>
<reference evidence="2 3" key="1">
    <citation type="submission" date="2023-07" db="EMBL/GenBank/DDBJ databases">
        <title>Genomic Encyclopedia of Type Strains, Phase IV (KMG-IV): sequencing the most valuable type-strain genomes for metagenomic binning, comparative biology and taxonomic classification.</title>
        <authorList>
            <person name="Goeker M."/>
        </authorList>
    </citation>
    <scope>NUCLEOTIDE SEQUENCE [LARGE SCALE GENOMIC DNA]</scope>
    <source>
        <strain evidence="2 3">DSM 19619</strain>
    </source>
</reference>
<keyword evidence="1" id="KW-0472">Membrane</keyword>
<feature type="transmembrane region" description="Helical" evidence="1">
    <location>
        <begin position="438"/>
        <end position="457"/>
    </location>
</feature>
<feature type="transmembrane region" description="Helical" evidence="1">
    <location>
        <begin position="180"/>
        <end position="199"/>
    </location>
</feature>
<feature type="transmembrane region" description="Helical" evidence="1">
    <location>
        <begin position="384"/>
        <end position="404"/>
    </location>
</feature>
<keyword evidence="3" id="KW-1185">Reference proteome</keyword>
<comment type="caution">
    <text evidence="2">The sequence shown here is derived from an EMBL/GenBank/DDBJ whole genome shotgun (WGS) entry which is preliminary data.</text>
</comment>
<feature type="transmembrane region" description="Helical" evidence="1">
    <location>
        <begin position="6"/>
        <end position="24"/>
    </location>
</feature>
<feature type="transmembrane region" description="Helical" evidence="1">
    <location>
        <begin position="64"/>
        <end position="85"/>
    </location>
</feature>
<feature type="transmembrane region" description="Helical" evidence="1">
    <location>
        <begin position="250"/>
        <end position="270"/>
    </location>
</feature>
<evidence type="ECO:0000256" key="1">
    <source>
        <dbReference type="SAM" id="Phobius"/>
    </source>
</evidence>
<protein>
    <recommendedName>
        <fullName evidence="4">DUF3592 domain-containing protein</fullName>
    </recommendedName>
</protein>
<gene>
    <name evidence="2" type="ORF">QO011_006596</name>
</gene>
<name>A0ABU0JGY5_9HYPH</name>
<feature type="transmembrane region" description="Helical" evidence="1">
    <location>
        <begin position="97"/>
        <end position="120"/>
    </location>
</feature>
<dbReference type="EMBL" id="JAUSVX010000017">
    <property type="protein sequence ID" value="MDQ0473560.1"/>
    <property type="molecule type" value="Genomic_DNA"/>
</dbReference>
<evidence type="ECO:0008006" key="4">
    <source>
        <dbReference type="Google" id="ProtNLM"/>
    </source>
</evidence>
<dbReference type="RefSeq" id="WP_307282029.1">
    <property type="nucleotide sequence ID" value="NZ_JAUSVX010000017.1"/>
</dbReference>
<keyword evidence="1" id="KW-1133">Transmembrane helix</keyword>
<feature type="transmembrane region" description="Helical" evidence="1">
    <location>
        <begin position="463"/>
        <end position="482"/>
    </location>
</feature>
<accession>A0ABU0JGY5</accession>
<organism evidence="2 3">
    <name type="scientific">Labrys wisconsinensis</name>
    <dbReference type="NCBI Taxonomy" id="425677"/>
    <lineage>
        <taxon>Bacteria</taxon>
        <taxon>Pseudomonadati</taxon>
        <taxon>Pseudomonadota</taxon>
        <taxon>Alphaproteobacteria</taxon>
        <taxon>Hyphomicrobiales</taxon>
        <taxon>Xanthobacteraceae</taxon>
        <taxon>Labrys</taxon>
    </lineage>
</organism>
<evidence type="ECO:0000313" key="3">
    <source>
        <dbReference type="Proteomes" id="UP001242480"/>
    </source>
</evidence>
<evidence type="ECO:0000313" key="2">
    <source>
        <dbReference type="EMBL" id="MDQ0473560.1"/>
    </source>
</evidence>
<proteinExistence type="predicted"/>
<sequence length="487" mass="52035">MIAPDWNIQASSWLATLLYLYFALGRAAFVRTHCAANGSLADRATLLRAELAFGRATRPHRRGWSLFAGSVLAVGAAIDALFTLGEAGGSSSIMMLVLTPALIGWLAGGPGFLLTCGLWVREGEASPPRSFALLRRFRGRLHLPWLAIVLLIAVVGLAATRFLHEPGQAWLMAMLPRGDVVYLCGALFLACLIAFQLWLQAAYAAWMSAEALKAEQEAGAAALPSRAPRRATAATGAAVRPIRPMERLSCILAGATVTLIGALLLGQAVIDRLTAVDLIATVRTVEPWCQVEWREGRNDDRRLKLSCADAATFVAEHSDYRDIRMSTGAYVTVSYDSPDGRQLSFQGFLPDPLAASAVKSGSVSIEYHAGSKSPARFKRPNGPWFAALLLVIGLGVLLVFLPALRQRLAGAAHVEDETGHLDRRQPAARVSTAGGWRVVRLLFGIAAVAGIACVAFPTSPFLAVALVLSVGGAILRRLLALLRNTSS</sequence>